<dbReference type="KEGG" id="rht:NT26_3091"/>
<dbReference type="EMBL" id="FO082820">
    <property type="protein sequence ID" value="CCF20815.1"/>
    <property type="molecule type" value="Genomic_DNA"/>
</dbReference>
<dbReference type="EMBL" id="FO082820">
    <property type="protein sequence ID" value="CCF21088.1"/>
    <property type="molecule type" value="Genomic_DNA"/>
</dbReference>
<gene>
    <name evidence="1" type="ORF">NT26_3091</name>
    <name evidence="2" type="ORF">NT26_3365</name>
    <name evidence="3" type="ORF">NT26_3893</name>
</gene>
<evidence type="ECO:0000313" key="4">
    <source>
        <dbReference type="Proteomes" id="UP000010792"/>
    </source>
</evidence>
<organism evidence="1 4">
    <name type="scientific">Pseudorhizobium banfieldiae</name>
    <dbReference type="NCBI Taxonomy" id="1125847"/>
    <lineage>
        <taxon>Bacteria</taxon>
        <taxon>Pseudomonadati</taxon>
        <taxon>Pseudomonadota</taxon>
        <taxon>Alphaproteobacteria</taxon>
        <taxon>Hyphomicrobiales</taxon>
        <taxon>Rhizobiaceae</taxon>
        <taxon>Rhizobium/Agrobacterium group</taxon>
        <taxon>Pseudorhizobium</taxon>
    </lineage>
</organism>
<reference evidence="1 4" key="2">
    <citation type="journal article" date="2013" name="Genome Biol. Evol.">
        <title>Life in an arsenic-containing gold mine: genome and physiology of the autotrophic arsenite-oxidizing bacterium rhizobium sp. NT-26.</title>
        <authorList>
            <person name="Andres J."/>
            <person name="Arsene-Ploetze F."/>
            <person name="Barbe V."/>
            <person name="Brochier-Armanet C."/>
            <person name="Cleiss-Arnold J."/>
            <person name="Coppee J.Y."/>
            <person name="Dillies M.A."/>
            <person name="Geist"/>
            <person name="L"/>
            <person name="Joublin A."/>
            <person name="Koechler S."/>
            <person name="Lassalle F."/>
            <person name="Marchal M."/>
            <person name="Medigue C."/>
            <person name="Muller D."/>
            <person name="Nesme X."/>
            <person name="Plewniak F."/>
            <person name="Proux C."/>
            <person name="Ramirez-Bahena M.H."/>
            <person name="Schenowitz C."/>
            <person name="Sismeiro O."/>
            <person name="Vallenet D."/>
            <person name="Santini J.M."/>
            <person name="Bertin P.N."/>
        </authorList>
    </citation>
    <scope>NUCLEOTIDE SEQUENCE [LARGE SCALE GENOMIC DNA]</scope>
    <source>
        <strain evidence="1 4">NT-26</strain>
    </source>
</reference>
<accession>L0NIA1</accession>
<dbReference type="EMBL" id="FO082820">
    <property type="protein sequence ID" value="CCF21615.1"/>
    <property type="molecule type" value="Genomic_DNA"/>
</dbReference>
<proteinExistence type="predicted"/>
<evidence type="ECO:0000313" key="2">
    <source>
        <dbReference type="EMBL" id="CCF21088.1"/>
    </source>
</evidence>
<reference evidence="1" key="1">
    <citation type="submission" date="2011-12" db="EMBL/GenBank/DDBJ databases">
        <authorList>
            <person name="Genoscope - CEA"/>
        </authorList>
    </citation>
    <scope>NUCLEOTIDE SEQUENCE</scope>
    <source>
        <strain evidence="1">NT-26</strain>
    </source>
</reference>
<dbReference type="KEGG" id="rht:NT26_3365"/>
<evidence type="ECO:0000313" key="1">
    <source>
        <dbReference type="EMBL" id="CCF20815.1"/>
    </source>
</evidence>
<keyword evidence="4" id="KW-1185">Reference proteome</keyword>
<dbReference type="AlphaFoldDB" id="L0NIA1"/>
<name>L0NIA1_9HYPH</name>
<dbReference type="KEGG" id="rht:NT26_3893"/>
<sequence>MAMVLLNTSWLHLGVLRRVMSMINENDQVDRAISKAKLHALLHVHTPPINVVVFHGPDREYSFSGGFPA</sequence>
<evidence type="ECO:0000313" key="3">
    <source>
        <dbReference type="EMBL" id="CCF21615.1"/>
    </source>
</evidence>
<dbReference type="Proteomes" id="UP000010792">
    <property type="component" value="Chromosome"/>
</dbReference>
<protein>
    <submittedName>
        <fullName evidence="1">Uncharacterized protein</fullName>
    </submittedName>
</protein>